<dbReference type="EMBL" id="JAINUF010000021">
    <property type="protein sequence ID" value="KAJ8334944.1"/>
    <property type="molecule type" value="Genomic_DNA"/>
</dbReference>
<dbReference type="GO" id="GO:0003735">
    <property type="term" value="F:structural constituent of ribosome"/>
    <property type="evidence" value="ECO:0007669"/>
    <property type="project" value="InterPro"/>
</dbReference>
<dbReference type="SMART" id="SM01413">
    <property type="entry name" value="Ribosomal_S19e"/>
    <property type="match status" value="1"/>
</dbReference>
<evidence type="ECO:0000256" key="1">
    <source>
        <dbReference type="ARBA" id="ARBA00004123"/>
    </source>
</evidence>
<dbReference type="SMART" id="SM00408">
    <property type="entry name" value="IGc2"/>
    <property type="match status" value="2"/>
</dbReference>
<evidence type="ECO:0000256" key="16">
    <source>
        <dbReference type="ARBA" id="ARBA00035466"/>
    </source>
</evidence>
<feature type="domain" description="Ig-like" evidence="19">
    <location>
        <begin position="236"/>
        <end position="319"/>
    </location>
</feature>
<dbReference type="FunFam" id="1.10.10.10:FF:000255">
    <property type="entry name" value="40S ribosomal protein S19"/>
    <property type="match status" value="1"/>
</dbReference>
<evidence type="ECO:0000256" key="3">
    <source>
        <dbReference type="ARBA" id="ARBA00004496"/>
    </source>
</evidence>
<evidence type="ECO:0000256" key="17">
    <source>
        <dbReference type="ARBA" id="ARBA00058881"/>
    </source>
</evidence>
<accession>A0A9Q1E9Y1</accession>
<keyword evidence="9 18" id="KW-0472">Membrane</keyword>
<dbReference type="Pfam" id="PF08205">
    <property type="entry name" value="C2-set_2"/>
    <property type="match status" value="1"/>
</dbReference>
<dbReference type="InterPro" id="IPR013162">
    <property type="entry name" value="CD80_C2-set"/>
</dbReference>
<comment type="subunit">
    <text evidence="14">Component of the small ribosomal subunit.</text>
</comment>
<name>A0A9Q1E9Y1_SYNKA</name>
<dbReference type="GO" id="GO:0016020">
    <property type="term" value="C:membrane"/>
    <property type="evidence" value="ECO:0007669"/>
    <property type="project" value="UniProtKB-SubCell"/>
</dbReference>
<reference evidence="20" key="1">
    <citation type="journal article" date="2023" name="Science">
        <title>Genome structures resolve the early diversification of teleost fishes.</title>
        <authorList>
            <person name="Parey E."/>
            <person name="Louis A."/>
            <person name="Montfort J."/>
            <person name="Bouchez O."/>
            <person name="Roques C."/>
            <person name="Iampietro C."/>
            <person name="Lluch J."/>
            <person name="Castinel A."/>
            <person name="Donnadieu C."/>
            <person name="Desvignes T."/>
            <person name="Floi Bucao C."/>
            <person name="Jouanno E."/>
            <person name="Wen M."/>
            <person name="Mejri S."/>
            <person name="Dirks R."/>
            <person name="Jansen H."/>
            <person name="Henkel C."/>
            <person name="Chen W.J."/>
            <person name="Zahm M."/>
            <person name="Cabau C."/>
            <person name="Klopp C."/>
            <person name="Thompson A.W."/>
            <person name="Robinson-Rechavi M."/>
            <person name="Braasch I."/>
            <person name="Lecointre G."/>
            <person name="Bobe J."/>
            <person name="Postlethwait J.H."/>
            <person name="Berthelot C."/>
            <person name="Roest Crollius H."/>
            <person name="Guiguen Y."/>
        </authorList>
    </citation>
    <scope>NUCLEOTIDE SEQUENCE</scope>
    <source>
        <strain evidence="20">WJC10195</strain>
    </source>
</reference>
<dbReference type="Proteomes" id="UP001152622">
    <property type="component" value="Chromosome 21"/>
</dbReference>
<sequence>MRAMEPKALVRNSKSLKNLRRHRSLHSSAFVEINVRCQEVQAENVTVLEGGTAQISCRLQNYDGSIVVIQNPRRQTLFFNGTRALRDDRFQMVLFTPQLVRIALSNVSVWDEGGYFCQLYTDDTHHQVATLSVSVPPEAPLVEAKAQPVEGAEVELTCSSSRSKPPATLRWFRDRHEIPGAVSQQENGKTVSVRNTIRIRVERRDDGAILSCDASHPALGAQRRVRHYHLDVHFAPTVHIEPPASILREGDSLTLTCSVTGNPLPRAVYWSRVNGSLPERVEIGGSSLMVTRLSRAHNGTYLCQAQNLYGRAADHYTLLVYDPGAVVETHSAVPFAVIGGILALLVFAVICALIVTTWCSLRQKGSYLTHEASGLDEHGEVQEAFLNDGDVREGNKEYLLTRPGTPISLFAYCRQSKMPGVTVKDVNQQEFVRALSAFLKKSGKLKVPDWVDTVKLAKHKELAPCDDNWFYTRAASTVRHLYLRGGVGVGSMTKIYGGRQRNGVCPAHFSHGSKNVARKVLQALEGLKMVEKDANGGRKLTPQGQRDLDRIAGQVAAASKKQ</sequence>
<evidence type="ECO:0000256" key="14">
    <source>
        <dbReference type="ARBA" id="ARBA00035021"/>
    </source>
</evidence>
<dbReference type="InterPro" id="IPR036390">
    <property type="entry name" value="WH_DNA-bd_sf"/>
</dbReference>
<organism evidence="20 21">
    <name type="scientific">Synaphobranchus kaupii</name>
    <name type="common">Kaup's arrowtooth eel</name>
    <dbReference type="NCBI Taxonomy" id="118154"/>
    <lineage>
        <taxon>Eukaryota</taxon>
        <taxon>Metazoa</taxon>
        <taxon>Chordata</taxon>
        <taxon>Craniata</taxon>
        <taxon>Vertebrata</taxon>
        <taxon>Euteleostomi</taxon>
        <taxon>Actinopterygii</taxon>
        <taxon>Neopterygii</taxon>
        <taxon>Teleostei</taxon>
        <taxon>Anguilliformes</taxon>
        <taxon>Synaphobranchidae</taxon>
        <taxon>Synaphobranchus</taxon>
    </lineage>
</organism>
<dbReference type="GO" id="GO:1990904">
    <property type="term" value="C:ribonucleoprotein complex"/>
    <property type="evidence" value="ECO:0007669"/>
    <property type="project" value="UniProtKB-KW"/>
</dbReference>
<dbReference type="Gene3D" id="2.60.40.10">
    <property type="entry name" value="Immunoglobulins"/>
    <property type="match status" value="3"/>
</dbReference>
<dbReference type="InterPro" id="IPR001266">
    <property type="entry name" value="Ribosomal_eS19"/>
</dbReference>
<evidence type="ECO:0000256" key="7">
    <source>
        <dbReference type="ARBA" id="ARBA00022737"/>
    </source>
</evidence>
<evidence type="ECO:0000256" key="9">
    <source>
        <dbReference type="ARBA" id="ARBA00023136"/>
    </source>
</evidence>
<evidence type="ECO:0000256" key="6">
    <source>
        <dbReference type="ARBA" id="ARBA00022729"/>
    </source>
</evidence>
<dbReference type="GO" id="GO:0035020">
    <property type="term" value="P:regulation of Rac protein signal transduction"/>
    <property type="evidence" value="ECO:0007669"/>
    <property type="project" value="TreeGrafter"/>
</dbReference>
<dbReference type="InterPro" id="IPR003599">
    <property type="entry name" value="Ig_sub"/>
</dbReference>
<evidence type="ECO:0000256" key="12">
    <source>
        <dbReference type="ARBA" id="ARBA00023274"/>
    </source>
</evidence>
<evidence type="ECO:0000256" key="8">
    <source>
        <dbReference type="ARBA" id="ARBA00022980"/>
    </source>
</evidence>
<dbReference type="OrthoDB" id="10028801at2759"/>
<evidence type="ECO:0000256" key="13">
    <source>
        <dbReference type="ARBA" id="ARBA00023319"/>
    </source>
</evidence>
<dbReference type="GO" id="GO:0006412">
    <property type="term" value="P:translation"/>
    <property type="evidence" value="ECO:0007669"/>
    <property type="project" value="InterPro"/>
</dbReference>
<evidence type="ECO:0000313" key="20">
    <source>
        <dbReference type="EMBL" id="KAJ8334944.1"/>
    </source>
</evidence>
<evidence type="ECO:0000256" key="2">
    <source>
        <dbReference type="ARBA" id="ARBA00004167"/>
    </source>
</evidence>
<keyword evidence="11" id="KW-0539">Nucleus</keyword>
<dbReference type="InterPro" id="IPR036179">
    <property type="entry name" value="Ig-like_dom_sf"/>
</dbReference>
<dbReference type="PROSITE" id="PS50835">
    <property type="entry name" value="IG_LIKE"/>
    <property type="match status" value="2"/>
</dbReference>
<evidence type="ECO:0000256" key="11">
    <source>
        <dbReference type="ARBA" id="ARBA00023242"/>
    </source>
</evidence>
<comment type="subcellular location">
    <subcellularLocation>
        <location evidence="3">Cytoplasm</location>
    </subcellularLocation>
    <subcellularLocation>
        <location evidence="2">Membrane</location>
        <topology evidence="2">Single-pass membrane protein</topology>
    </subcellularLocation>
    <subcellularLocation>
        <location evidence="1">Nucleus</location>
    </subcellularLocation>
</comment>
<keyword evidence="21" id="KW-1185">Reference proteome</keyword>
<gene>
    <name evidence="20" type="ORF">SKAU_G00405830</name>
</gene>
<dbReference type="SUPFAM" id="SSF46785">
    <property type="entry name" value="Winged helix' DNA-binding domain"/>
    <property type="match status" value="1"/>
</dbReference>
<protein>
    <recommendedName>
        <fullName evidence="15">Small ribosomal subunit protein eS19</fullName>
    </recommendedName>
    <alternativeName>
        <fullName evidence="16">40S ribosomal protein S19</fullName>
    </alternativeName>
</protein>
<keyword evidence="5" id="KW-0963">Cytoplasm</keyword>
<keyword evidence="12" id="KW-0687">Ribonucleoprotein</keyword>
<keyword evidence="6" id="KW-0732">Signal</keyword>
<dbReference type="FunFam" id="2.60.40.10:FF:000013">
    <property type="entry name" value="cell adhesion molecule 1 isoform X1"/>
    <property type="match status" value="1"/>
</dbReference>
<evidence type="ECO:0000313" key="21">
    <source>
        <dbReference type="Proteomes" id="UP001152622"/>
    </source>
</evidence>
<feature type="domain" description="Ig-like" evidence="19">
    <location>
        <begin position="137"/>
        <end position="226"/>
    </location>
</feature>
<keyword evidence="13" id="KW-0393">Immunoglobulin domain</keyword>
<dbReference type="SUPFAM" id="SSF48726">
    <property type="entry name" value="Immunoglobulin"/>
    <property type="match status" value="3"/>
</dbReference>
<dbReference type="PANTHER" id="PTHR45889">
    <property type="entry name" value="IG-LIKE DOMAIN-CONTAINING PROTEIN"/>
    <property type="match status" value="1"/>
</dbReference>
<dbReference type="InterPro" id="IPR018277">
    <property type="entry name" value="Ribosomal_eS19_CS"/>
</dbReference>
<dbReference type="GO" id="GO:0044291">
    <property type="term" value="C:cell-cell contact zone"/>
    <property type="evidence" value="ECO:0007669"/>
    <property type="project" value="TreeGrafter"/>
</dbReference>
<evidence type="ECO:0000256" key="5">
    <source>
        <dbReference type="ARBA" id="ARBA00022490"/>
    </source>
</evidence>
<dbReference type="InterPro" id="IPR003598">
    <property type="entry name" value="Ig_sub2"/>
</dbReference>
<dbReference type="Pfam" id="PF13927">
    <property type="entry name" value="Ig_3"/>
    <property type="match status" value="1"/>
</dbReference>
<evidence type="ECO:0000256" key="4">
    <source>
        <dbReference type="ARBA" id="ARBA00010014"/>
    </source>
</evidence>
<dbReference type="PROSITE" id="PS00628">
    <property type="entry name" value="RIBOSOMAL_S19E"/>
    <property type="match status" value="1"/>
</dbReference>
<keyword evidence="8" id="KW-0689">Ribosomal protein</keyword>
<evidence type="ECO:0000256" key="18">
    <source>
        <dbReference type="SAM" id="Phobius"/>
    </source>
</evidence>
<dbReference type="AlphaFoldDB" id="A0A9Q1E9Y1"/>
<dbReference type="SMART" id="SM00409">
    <property type="entry name" value="IG"/>
    <property type="match status" value="3"/>
</dbReference>
<dbReference type="GO" id="GO:0005634">
    <property type="term" value="C:nucleus"/>
    <property type="evidence" value="ECO:0007669"/>
    <property type="project" value="UniProtKB-SubCell"/>
</dbReference>
<comment type="similarity">
    <text evidence="4">Belongs to the eukaryotic ribosomal protein eS19 family.</text>
</comment>
<evidence type="ECO:0000259" key="19">
    <source>
        <dbReference type="PROSITE" id="PS50835"/>
    </source>
</evidence>
<comment type="caution">
    <text evidence="20">The sequence shown here is derived from an EMBL/GenBank/DDBJ whole genome shotgun (WGS) entry which is preliminary data.</text>
</comment>
<keyword evidence="18" id="KW-0812">Transmembrane</keyword>
<dbReference type="InterPro" id="IPR007110">
    <property type="entry name" value="Ig-like_dom"/>
</dbReference>
<dbReference type="CDD" id="cd00096">
    <property type="entry name" value="Ig"/>
    <property type="match status" value="1"/>
</dbReference>
<dbReference type="InterPro" id="IPR036388">
    <property type="entry name" value="WH-like_DNA-bd_sf"/>
</dbReference>
<dbReference type="GO" id="GO:0043184">
    <property type="term" value="F:vascular endothelial growth factor receptor 2 binding"/>
    <property type="evidence" value="ECO:0007669"/>
    <property type="project" value="TreeGrafter"/>
</dbReference>
<dbReference type="GO" id="GO:0007156">
    <property type="term" value="P:homophilic cell adhesion via plasma membrane adhesion molecules"/>
    <property type="evidence" value="ECO:0007669"/>
    <property type="project" value="TreeGrafter"/>
</dbReference>
<dbReference type="InterPro" id="IPR013783">
    <property type="entry name" value="Ig-like_fold"/>
</dbReference>
<evidence type="ECO:0000256" key="10">
    <source>
        <dbReference type="ARBA" id="ARBA00023157"/>
    </source>
</evidence>
<dbReference type="Gene3D" id="1.10.10.10">
    <property type="entry name" value="Winged helix-like DNA-binding domain superfamily/Winged helix DNA-binding domain"/>
    <property type="match status" value="1"/>
</dbReference>
<dbReference type="Pfam" id="PF01090">
    <property type="entry name" value="Ribosomal_S19e"/>
    <property type="match status" value="1"/>
</dbReference>
<proteinExistence type="inferred from homology"/>
<dbReference type="GO" id="GO:0022626">
    <property type="term" value="C:cytosolic ribosome"/>
    <property type="evidence" value="ECO:0007669"/>
    <property type="project" value="UniProtKB-ARBA"/>
</dbReference>
<keyword evidence="7" id="KW-0677">Repeat</keyword>
<feature type="transmembrane region" description="Helical" evidence="18">
    <location>
        <begin position="335"/>
        <end position="361"/>
    </location>
</feature>
<dbReference type="GO" id="GO:0061041">
    <property type="term" value="P:regulation of wound healing"/>
    <property type="evidence" value="ECO:0007669"/>
    <property type="project" value="TreeGrafter"/>
</dbReference>
<keyword evidence="18" id="KW-1133">Transmembrane helix</keyword>
<evidence type="ECO:0000256" key="15">
    <source>
        <dbReference type="ARBA" id="ARBA00035143"/>
    </source>
</evidence>
<comment type="function">
    <text evidence="17">Component of the small ribosomal subunit. The ribosome is a large ribonucleoprotein complex responsible for the synthesis of proteins in the cell. Required for pre-rRNA processing and maturation of 40S ribosomal subunits.</text>
</comment>
<dbReference type="PANTHER" id="PTHR45889:SF3">
    <property type="entry name" value="CELL ADHESION MOLECULE 4"/>
    <property type="match status" value="1"/>
</dbReference>
<keyword evidence="10" id="KW-1015">Disulfide bond</keyword>